<accession>A0A1G8TFL6</accession>
<evidence type="ECO:0000256" key="4">
    <source>
        <dbReference type="ARBA" id="ARBA00023136"/>
    </source>
</evidence>
<dbReference type="EMBL" id="FNEZ01000001">
    <property type="protein sequence ID" value="SDJ40194.1"/>
    <property type="molecule type" value="Genomic_DNA"/>
</dbReference>
<dbReference type="InterPro" id="IPR050932">
    <property type="entry name" value="TM2D1-3-like"/>
</dbReference>
<protein>
    <submittedName>
        <fullName evidence="7">TM2 domain-containing protein</fullName>
    </submittedName>
</protein>
<evidence type="ECO:0000259" key="6">
    <source>
        <dbReference type="Pfam" id="PF05154"/>
    </source>
</evidence>
<evidence type="ECO:0000256" key="3">
    <source>
        <dbReference type="ARBA" id="ARBA00022989"/>
    </source>
</evidence>
<proteinExistence type="predicted"/>
<evidence type="ECO:0000313" key="7">
    <source>
        <dbReference type="EMBL" id="SDJ40194.1"/>
    </source>
</evidence>
<evidence type="ECO:0000256" key="2">
    <source>
        <dbReference type="ARBA" id="ARBA00022692"/>
    </source>
</evidence>
<keyword evidence="8" id="KW-1185">Reference proteome</keyword>
<feature type="transmembrane region" description="Helical" evidence="5">
    <location>
        <begin position="49"/>
        <end position="68"/>
    </location>
</feature>
<comment type="subcellular location">
    <subcellularLocation>
        <location evidence="1">Membrane</location>
        <topology evidence="1">Multi-pass membrane protein</topology>
    </subcellularLocation>
</comment>
<keyword evidence="3 5" id="KW-1133">Transmembrane helix</keyword>
<keyword evidence="4 5" id="KW-0472">Membrane</keyword>
<feature type="domain" description="TM2" evidence="6">
    <location>
        <begin position="45"/>
        <end position="93"/>
    </location>
</feature>
<dbReference type="OrthoDB" id="9816361at2"/>
<dbReference type="PANTHER" id="PTHR21016">
    <property type="entry name" value="BETA-AMYLOID BINDING PROTEIN-RELATED"/>
    <property type="match status" value="1"/>
</dbReference>
<reference evidence="7 8" key="1">
    <citation type="submission" date="2016-10" db="EMBL/GenBank/DDBJ databases">
        <authorList>
            <person name="de Groot N.N."/>
        </authorList>
    </citation>
    <scope>NUCLEOTIDE SEQUENCE [LARGE SCALE GENOMIC DNA]</scope>
    <source>
        <strain evidence="7 8">CGMCC 1.10076</strain>
    </source>
</reference>
<evidence type="ECO:0000313" key="8">
    <source>
        <dbReference type="Proteomes" id="UP000199580"/>
    </source>
</evidence>
<dbReference type="Pfam" id="PF05154">
    <property type="entry name" value="TM2"/>
    <property type="match status" value="1"/>
</dbReference>
<organism evidence="7 8">
    <name type="scientific">Flavobacterium noncentrifugens</name>
    <dbReference type="NCBI Taxonomy" id="1128970"/>
    <lineage>
        <taxon>Bacteria</taxon>
        <taxon>Pseudomonadati</taxon>
        <taxon>Bacteroidota</taxon>
        <taxon>Flavobacteriia</taxon>
        <taxon>Flavobacteriales</taxon>
        <taxon>Flavobacteriaceae</taxon>
        <taxon>Flavobacterium</taxon>
    </lineage>
</organism>
<evidence type="ECO:0000256" key="1">
    <source>
        <dbReference type="ARBA" id="ARBA00004141"/>
    </source>
</evidence>
<keyword evidence="2 5" id="KW-0812">Transmembrane</keyword>
<dbReference type="Proteomes" id="UP000199580">
    <property type="component" value="Unassembled WGS sequence"/>
</dbReference>
<dbReference type="AlphaFoldDB" id="A0A1G8TFL6"/>
<dbReference type="STRING" id="1128970.SAMN04487935_0954"/>
<dbReference type="GO" id="GO:0016020">
    <property type="term" value="C:membrane"/>
    <property type="evidence" value="ECO:0007669"/>
    <property type="project" value="UniProtKB-SubCell"/>
</dbReference>
<dbReference type="RefSeq" id="WP_091392246.1">
    <property type="nucleotide sequence ID" value="NZ_BKAI01000002.1"/>
</dbReference>
<gene>
    <name evidence="7" type="ORF">SAMN04487935_0954</name>
</gene>
<dbReference type="PANTHER" id="PTHR21016:SF25">
    <property type="entry name" value="TM2 DOMAIN-CONTAINING PROTEIN DDB_G0277895-RELATED"/>
    <property type="match status" value="1"/>
</dbReference>
<feature type="transmembrane region" description="Helical" evidence="5">
    <location>
        <begin position="74"/>
        <end position="95"/>
    </location>
</feature>
<evidence type="ECO:0000256" key="5">
    <source>
        <dbReference type="SAM" id="Phobius"/>
    </source>
</evidence>
<sequence>MEAQKVDMFMMMNAKFFESHHLEGVRDTLINLDESKWGMVQMVSYKDPTTALILSLLAGSFGIDRFYIGDTGMGVGKLLTCGGLGIWAIVDWFLIMGATREKNMIAFQNAVV</sequence>
<dbReference type="InterPro" id="IPR007829">
    <property type="entry name" value="TM2"/>
</dbReference>
<name>A0A1G8TFL6_9FLAO</name>